<feature type="region of interest" description="Disordered" evidence="9">
    <location>
        <begin position="279"/>
        <end position="309"/>
    </location>
</feature>
<evidence type="ECO:0000256" key="3">
    <source>
        <dbReference type="ARBA" id="ARBA00022448"/>
    </source>
</evidence>
<keyword evidence="12" id="KW-1185">Reference proteome</keyword>
<dbReference type="PANTHER" id="PTHR22589">
    <property type="entry name" value="CARNITINE O-ACYLTRANSFERASE"/>
    <property type="match status" value="1"/>
</dbReference>
<comment type="pathway">
    <text evidence="1">Lipid metabolism; fatty acid beta-oxidation.</text>
</comment>
<keyword evidence="7" id="KW-0012">Acyltransferase</keyword>
<dbReference type="GO" id="GO:0004095">
    <property type="term" value="F:carnitine O-palmitoyltransferase activity"/>
    <property type="evidence" value="ECO:0007669"/>
    <property type="project" value="TreeGrafter"/>
</dbReference>
<evidence type="ECO:0000256" key="4">
    <source>
        <dbReference type="ARBA" id="ARBA00022679"/>
    </source>
</evidence>
<keyword evidence="3" id="KW-0813">Transport</keyword>
<feature type="region of interest" description="Disordered" evidence="9">
    <location>
        <begin position="113"/>
        <end position="135"/>
    </location>
</feature>
<dbReference type="AlphaFoldDB" id="A0AA36CP69"/>
<evidence type="ECO:0000259" key="10">
    <source>
        <dbReference type="Pfam" id="PF00755"/>
    </source>
</evidence>
<feature type="domain" description="Choline/carnitine acyltransferase" evidence="10">
    <location>
        <begin position="583"/>
        <end position="761"/>
    </location>
</feature>
<proteinExistence type="inferred from homology"/>
<dbReference type="GO" id="GO:0006635">
    <property type="term" value="P:fatty acid beta-oxidation"/>
    <property type="evidence" value="ECO:0007669"/>
    <property type="project" value="TreeGrafter"/>
</dbReference>
<dbReference type="InterPro" id="IPR039551">
    <property type="entry name" value="Cho/carn_acyl_trans"/>
</dbReference>
<dbReference type="Proteomes" id="UP001177023">
    <property type="component" value="Unassembled WGS sequence"/>
</dbReference>
<evidence type="ECO:0000256" key="9">
    <source>
        <dbReference type="SAM" id="MobiDB-lite"/>
    </source>
</evidence>
<dbReference type="InterPro" id="IPR023213">
    <property type="entry name" value="CAT-like_dom_sf"/>
</dbReference>
<gene>
    <name evidence="11" type="ORF">MSPICULIGERA_LOCUS10844</name>
</gene>
<evidence type="ECO:0000256" key="5">
    <source>
        <dbReference type="ARBA" id="ARBA00022832"/>
    </source>
</evidence>
<feature type="non-terminal residue" evidence="11">
    <location>
        <position position="949"/>
    </location>
</feature>
<keyword evidence="5" id="KW-0276">Fatty acid metabolism</keyword>
<comment type="similarity">
    <text evidence="2">Belongs to the carnitine/choline acetyltransferase family.</text>
</comment>
<sequence length="949" mass="106477">MSNRSFYEDIKDDARSFIERVGNQSFVSPHRGPVKGRPNSLQDSLRQELDEKRKIAATINDDISQKTLVSLQKQIDAHEAYISGSKPLLEMLAKNSTPLKPIVLAEKSIQAQTPTISTKRSTHDENDGFRPDPVPKLDFSFLNEESAKPSMSQHQIFKNITVPWETASTDEEAQQVSERYSDPDSQPPSSELHSVSTTELATAKDSGHQCSLDFHEPVELKPAEDVEQGLPATFGHSGAASQSNSEAHTDGIDDLTENMQKFSLSDRSFAEVVPSLSSVHSGNLEGHTEEEGVASARSEALTPKEAAEERRFNVSRRDMIEDFISSFSEKQSPRREHSPRSYDASLISPRMRLATYTPPSMSPRSRFADQISTSLIEGELKAALSESGNKSILEESLDDLLGIKSFMKSRDQLRHVPMETVQDGDEEPPLTDLRLAHGSLFDTPRKSAFPSPPSTASSREPKFAPIPPIRTAEGAIELIEYISQQIAKNVPLSAVREEVLKRIRLDDLKRTNETDWVRSNVDADILEQTLQMSQLFMEAASAEAERLRELSQDWASQLTDAEYQFLHKSELPSYHFQKSLRRLPIPKLSDTANRYLASAKVVLSEADYARTEKLMREFENGEGKELQEELLKYDKNHKDTSYISEPWFDIYLRARVPCPVNYNPFMMYAADPNEKFMEQATRATNFAISYARIKKSLDAEVLAPEVFHMNPKKSDTKTFRRVCRMLPPSLSWFGAVAFKAFPLDMSQYKSLFNGSRVPKKEKWADARRELEDLGNGEQLRQIDGAMFALCLDDLKTTDHKRLVQSLLIGDDGSNRWFDKCFQLIVDELLKKCSDQHSQLVKEASMGQGFDRHLLGLRITAERLGKPLPVVFQDASYNRMGHFVLSTSTLSTETIVFGGFGPVVNDGFGVGYNVVPSKLGAVISSVKKKAQTFADALTESLDTLRGILVK</sequence>
<keyword evidence="4" id="KW-0808">Transferase</keyword>
<dbReference type="Gene3D" id="1.10.275.20">
    <property type="entry name" value="Choline/Carnitine o-acyltransferase"/>
    <property type="match status" value="1"/>
</dbReference>
<feature type="region of interest" description="Disordered" evidence="9">
    <location>
        <begin position="229"/>
        <end position="251"/>
    </location>
</feature>
<dbReference type="InterPro" id="IPR000542">
    <property type="entry name" value="Carn_acyl_trans"/>
</dbReference>
<protein>
    <recommendedName>
        <fullName evidence="10">Choline/carnitine acyltransferase domain-containing protein</fullName>
    </recommendedName>
</protein>
<name>A0AA36CP69_9BILA</name>
<dbReference type="Gene3D" id="3.30.559.10">
    <property type="entry name" value="Chloramphenicol acetyltransferase-like domain"/>
    <property type="match status" value="1"/>
</dbReference>
<dbReference type="InterPro" id="IPR042231">
    <property type="entry name" value="Cho/carn_acyl_trans_2"/>
</dbReference>
<evidence type="ECO:0000313" key="11">
    <source>
        <dbReference type="EMBL" id="CAJ0572460.1"/>
    </source>
</evidence>
<evidence type="ECO:0000256" key="2">
    <source>
        <dbReference type="ARBA" id="ARBA00005232"/>
    </source>
</evidence>
<dbReference type="Pfam" id="PF00755">
    <property type="entry name" value="Carn_acyltransf"/>
    <property type="match status" value="2"/>
</dbReference>
<feature type="compositionally biased region" description="Polar residues" evidence="9">
    <location>
        <begin position="174"/>
        <end position="200"/>
    </location>
</feature>
<evidence type="ECO:0000313" key="12">
    <source>
        <dbReference type="Proteomes" id="UP001177023"/>
    </source>
</evidence>
<feature type="region of interest" description="Disordered" evidence="9">
    <location>
        <begin position="442"/>
        <end position="466"/>
    </location>
</feature>
<evidence type="ECO:0000256" key="6">
    <source>
        <dbReference type="ARBA" id="ARBA00023098"/>
    </source>
</evidence>
<dbReference type="GO" id="GO:0005739">
    <property type="term" value="C:mitochondrion"/>
    <property type="evidence" value="ECO:0007669"/>
    <property type="project" value="TreeGrafter"/>
</dbReference>
<dbReference type="SUPFAM" id="SSF52777">
    <property type="entry name" value="CoA-dependent acyltransferases"/>
    <property type="match status" value="2"/>
</dbReference>
<keyword evidence="6" id="KW-0443">Lipid metabolism</keyword>
<feature type="region of interest" description="Disordered" evidence="9">
    <location>
        <begin position="162"/>
        <end position="209"/>
    </location>
</feature>
<evidence type="ECO:0000256" key="8">
    <source>
        <dbReference type="ARBA" id="ARBA00048999"/>
    </source>
</evidence>
<dbReference type="Gene3D" id="1.20.1280.180">
    <property type="match status" value="1"/>
</dbReference>
<feature type="compositionally biased region" description="Basic and acidic residues" evidence="9">
    <location>
        <begin position="121"/>
        <end position="135"/>
    </location>
</feature>
<organism evidence="11 12">
    <name type="scientific">Mesorhabditis spiculigera</name>
    <dbReference type="NCBI Taxonomy" id="96644"/>
    <lineage>
        <taxon>Eukaryota</taxon>
        <taxon>Metazoa</taxon>
        <taxon>Ecdysozoa</taxon>
        <taxon>Nematoda</taxon>
        <taxon>Chromadorea</taxon>
        <taxon>Rhabditida</taxon>
        <taxon>Rhabditina</taxon>
        <taxon>Rhabditomorpha</taxon>
        <taxon>Rhabditoidea</taxon>
        <taxon>Rhabditidae</taxon>
        <taxon>Mesorhabditinae</taxon>
        <taxon>Mesorhabditis</taxon>
    </lineage>
</organism>
<feature type="domain" description="Choline/carnitine acyltransferase" evidence="10">
    <location>
        <begin position="827"/>
        <end position="937"/>
    </location>
</feature>
<dbReference type="FunFam" id="1.10.275.20:FF:000001">
    <property type="entry name" value="carnitine O-palmitoyltransferase 2, mitochondrial"/>
    <property type="match status" value="1"/>
</dbReference>
<reference evidence="11" key="1">
    <citation type="submission" date="2023-06" db="EMBL/GenBank/DDBJ databases">
        <authorList>
            <person name="Delattre M."/>
        </authorList>
    </citation>
    <scope>NUCLEOTIDE SEQUENCE</scope>
    <source>
        <strain evidence="11">AF72</strain>
    </source>
</reference>
<accession>A0AA36CP69</accession>
<dbReference type="PANTHER" id="PTHR22589:SF16">
    <property type="entry name" value="CARNITINE O-PALMITOYLTRANSFERASE 2, MITOCHONDRIAL"/>
    <property type="match status" value="1"/>
</dbReference>
<comment type="caution">
    <text evidence="11">The sequence shown here is derived from an EMBL/GenBank/DDBJ whole genome shotgun (WGS) entry which is preliminary data.</text>
</comment>
<dbReference type="Gene3D" id="3.30.559.70">
    <property type="entry name" value="Choline/Carnitine o-acyltransferase, domain 2"/>
    <property type="match status" value="1"/>
</dbReference>
<dbReference type="EMBL" id="CATQJA010002598">
    <property type="protein sequence ID" value="CAJ0572460.1"/>
    <property type="molecule type" value="Genomic_DNA"/>
</dbReference>
<evidence type="ECO:0000256" key="1">
    <source>
        <dbReference type="ARBA" id="ARBA00005005"/>
    </source>
</evidence>
<comment type="catalytic activity">
    <reaction evidence="8">
        <text>4,8-dimethylnonanoyl-CoA + (R)-carnitine = O-4,8-dimethylnonanoyl-(R)-carnitine + CoA</text>
        <dbReference type="Rhea" id="RHEA:44860"/>
        <dbReference type="ChEBI" id="CHEBI:16347"/>
        <dbReference type="ChEBI" id="CHEBI:57287"/>
        <dbReference type="ChEBI" id="CHEBI:77061"/>
        <dbReference type="ChEBI" id="CHEBI:84654"/>
    </reaction>
</comment>
<evidence type="ECO:0000256" key="7">
    <source>
        <dbReference type="ARBA" id="ARBA00023315"/>
    </source>
</evidence>
<dbReference type="InterPro" id="IPR042572">
    <property type="entry name" value="Carn_acyl_trans_N"/>
</dbReference>